<comment type="caution">
    <text evidence="1">The sequence shown here is derived from an EMBL/GenBank/DDBJ whole genome shotgun (WGS) entry which is preliminary data.</text>
</comment>
<dbReference type="Proteomes" id="UP001517388">
    <property type="component" value="Unassembled WGS sequence"/>
</dbReference>
<protein>
    <submittedName>
        <fullName evidence="1">Uncharacterized protein</fullName>
    </submittedName>
</protein>
<proteinExistence type="predicted"/>
<organism evidence="1 2">
    <name type="scientific">Dolichospermum flos-aquae UHCC 0037</name>
    <dbReference type="NCBI Taxonomy" id="2590026"/>
    <lineage>
        <taxon>Bacteria</taxon>
        <taxon>Bacillati</taxon>
        <taxon>Cyanobacteriota</taxon>
        <taxon>Cyanophyceae</taxon>
        <taxon>Nostocales</taxon>
        <taxon>Aphanizomenonaceae</taxon>
        <taxon>Dolichospermum</taxon>
    </lineage>
</organism>
<reference evidence="2" key="1">
    <citation type="journal article" date="2020" name="Toxins">
        <title>Phylogenomic Analysis of Secondary Metabolism in the Toxic Cyanobacterial Genera Anabaena, Dolichospermum and Aphanizomenon.</title>
        <authorList>
            <person name="Oesterholm J."/>
            <person name="Popin R.V."/>
            <person name="Fewer D.P."/>
            <person name="Sivonen K."/>
        </authorList>
    </citation>
    <scope>NUCLEOTIDE SEQUENCE [LARGE SCALE GENOMIC DNA]</scope>
    <source>
        <strain evidence="2">UHCC 0037</strain>
    </source>
</reference>
<evidence type="ECO:0000313" key="1">
    <source>
        <dbReference type="EMBL" id="MTJ45389.1"/>
    </source>
</evidence>
<sequence>MTLDEVDSTVATDIGTVAVVSPPVVVSPPPVVVSPVVITADVVPVVETPVVMAVETPDMMGMVIEIPVAVVAVTAGVVVPPIVVVVGVVVVVVGTANPLVCEAPVAAPASTPAEPLLGLKLWALFGNCQANNSRGLKLRAKMRFLVFNMMII</sequence>
<keyword evidence="2" id="KW-1185">Reference proteome</keyword>
<gene>
    <name evidence="1" type="ORF">FJR39_20610</name>
</gene>
<dbReference type="EMBL" id="VILF01000005">
    <property type="protein sequence ID" value="MTJ45389.1"/>
    <property type="molecule type" value="Genomic_DNA"/>
</dbReference>
<accession>A0ACC7SAK9</accession>
<evidence type="ECO:0000313" key="2">
    <source>
        <dbReference type="Proteomes" id="UP001517388"/>
    </source>
</evidence>
<name>A0ACC7SAK9_DOLFA</name>